<dbReference type="InParanoid" id="A0A2R2MKY2"/>
<evidence type="ECO:0000313" key="2">
    <source>
        <dbReference type="RefSeq" id="XP_023930722.1"/>
    </source>
</evidence>
<dbReference type="Proteomes" id="UP000085678">
    <property type="component" value="Unplaced"/>
</dbReference>
<proteinExistence type="predicted"/>
<gene>
    <name evidence="2" type="primary">LOC106174115</name>
</gene>
<dbReference type="RefSeq" id="XP_023930722.1">
    <property type="nucleotide sequence ID" value="XM_024074954.1"/>
</dbReference>
<name>A0A2R2MKY2_LINAN</name>
<sequence length="102" mass="12303">MTDTLSMMALKRKKKLLILPSSFQRGKMSSGMATKNDDFITFMREVKRYIQYGRPRDFLEDPKELRKIRESAQTHVLDDEECRRYPSRSWTEQYRQHTLRVV</sequence>
<accession>A0A2R2MKY2</accession>
<dbReference type="KEGG" id="lak:106174115"/>
<protein>
    <submittedName>
        <fullName evidence="2">Uncharacterized protein LOC106174115</fullName>
    </submittedName>
</protein>
<dbReference type="GeneID" id="106174115"/>
<keyword evidence="1" id="KW-1185">Reference proteome</keyword>
<evidence type="ECO:0000313" key="1">
    <source>
        <dbReference type="Proteomes" id="UP000085678"/>
    </source>
</evidence>
<dbReference type="AlphaFoldDB" id="A0A2R2MKY2"/>
<reference evidence="2" key="1">
    <citation type="submission" date="2025-08" db="UniProtKB">
        <authorList>
            <consortium name="RefSeq"/>
        </authorList>
    </citation>
    <scope>IDENTIFICATION</scope>
    <source>
        <tissue evidence="2">Gonads</tissue>
    </source>
</reference>
<organism evidence="1 2">
    <name type="scientific">Lingula anatina</name>
    <name type="common">Brachiopod</name>
    <name type="synonym">Lingula unguis</name>
    <dbReference type="NCBI Taxonomy" id="7574"/>
    <lineage>
        <taxon>Eukaryota</taxon>
        <taxon>Metazoa</taxon>
        <taxon>Spiralia</taxon>
        <taxon>Lophotrochozoa</taxon>
        <taxon>Brachiopoda</taxon>
        <taxon>Linguliformea</taxon>
        <taxon>Lingulata</taxon>
        <taxon>Lingulida</taxon>
        <taxon>Linguloidea</taxon>
        <taxon>Lingulidae</taxon>
        <taxon>Lingula</taxon>
    </lineage>
</organism>